<dbReference type="EMBL" id="LAZR01031471">
    <property type="protein sequence ID" value="KKL53653.1"/>
    <property type="molecule type" value="Genomic_DNA"/>
</dbReference>
<sequence length="40" mass="4480">IVKAGVIVDPILIPHNNADWEIDKQSVKIGQVRVMRSRPS</sequence>
<organism evidence="1">
    <name type="scientific">marine sediment metagenome</name>
    <dbReference type="NCBI Taxonomy" id="412755"/>
    <lineage>
        <taxon>unclassified sequences</taxon>
        <taxon>metagenomes</taxon>
        <taxon>ecological metagenomes</taxon>
    </lineage>
</organism>
<evidence type="ECO:0000313" key="1">
    <source>
        <dbReference type="EMBL" id="KKL53653.1"/>
    </source>
</evidence>
<proteinExistence type="predicted"/>
<comment type="caution">
    <text evidence="1">The sequence shown here is derived from an EMBL/GenBank/DDBJ whole genome shotgun (WGS) entry which is preliminary data.</text>
</comment>
<protein>
    <submittedName>
        <fullName evidence="1">Uncharacterized protein</fullName>
    </submittedName>
</protein>
<dbReference type="AlphaFoldDB" id="A0A0F9CWA0"/>
<gene>
    <name evidence="1" type="ORF">LCGC14_2273270</name>
</gene>
<name>A0A0F9CWA0_9ZZZZ</name>
<feature type="non-terminal residue" evidence="1">
    <location>
        <position position="1"/>
    </location>
</feature>
<reference evidence="1" key="1">
    <citation type="journal article" date="2015" name="Nature">
        <title>Complex archaea that bridge the gap between prokaryotes and eukaryotes.</title>
        <authorList>
            <person name="Spang A."/>
            <person name="Saw J.H."/>
            <person name="Jorgensen S.L."/>
            <person name="Zaremba-Niedzwiedzka K."/>
            <person name="Martijn J."/>
            <person name="Lind A.E."/>
            <person name="van Eijk R."/>
            <person name="Schleper C."/>
            <person name="Guy L."/>
            <person name="Ettema T.J."/>
        </authorList>
    </citation>
    <scope>NUCLEOTIDE SEQUENCE</scope>
</reference>
<accession>A0A0F9CWA0</accession>